<keyword evidence="2" id="KW-1185">Reference proteome</keyword>
<accession>A0A4Y2RNF5</accession>
<sequence>MFRFVFSCIRKGFNQSNTSLDTSEWPEGFCSPSVCKEIIFALTETQLSMDTCPIMEFVQKYSSQFQHVEIECIHSTEKRLIKRWCVHFNVFLQILTSNSQLISVKFLYLSNCFQHIDTPTYVDICRTISLFLESQHRLKRVEFRICSFRFDEGVELLGKLTENSRESLTHLVLVLFVRYEPMDKVILSAYDSLSIIPSTAAQTLPLLIDFPGLRTLEIDYSFILENMVALQSIAIQTVKNSGTLVLSNIFIHYDNRRTPIEVFQGLTSTDWRFLKILCPDLQVELVIYTNLPSRRELEFFIVPNMPITRLTYLCDNSNMEMDIVVLFGHLLACKTNDHLVSLSVGWEMPIPDLVHAFPPFLKACRILKCLELYLAHPANGIHLLMQSWLENRPESLEKVRINITEIEEEDEYANLMSLASELKLRGLNVNVNLYF</sequence>
<dbReference type="OrthoDB" id="6409609at2759"/>
<reference evidence="1 2" key="1">
    <citation type="journal article" date="2019" name="Sci. Rep.">
        <title>Orb-weaving spider Araneus ventricosus genome elucidates the spidroin gene catalogue.</title>
        <authorList>
            <person name="Kono N."/>
            <person name="Nakamura H."/>
            <person name="Ohtoshi R."/>
            <person name="Moran D.A.P."/>
            <person name="Shinohara A."/>
            <person name="Yoshida Y."/>
            <person name="Fujiwara M."/>
            <person name="Mori M."/>
            <person name="Tomita M."/>
            <person name="Arakawa K."/>
        </authorList>
    </citation>
    <scope>NUCLEOTIDE SEQUENCE [LARGE SCALE GENOMIC DNA]</scope>
</reference>
<comment type="caution">
    <text evidence="1">The sequence shown here is derived from an EMBL/GenBank/DDBJ whole genome shotgun (WGS) entry which is preliminary data.</text>
</comment>
<proteinExistence type="predicted"/>
<gene>
    <name evidence="1" type="ORF">AVEN_141531_1</name>
</gene>
<protein>
    <recommendedName>
        <fullName evidence="3">F-box domain-containing protein</fullName>
    </recommendedName>
</protein>
<dbReference type="EMBL" id="BGPR01017809">
    <property type="protein sequence ID" value="GBN77352.1"/>
    <property type="molecule type" value="Genomic_DNA"/>
</dbReference>
<organism evidence="1 2">
    <name type="scientific">Araneus ventricosus</name>
    <name type="common">Orbweaver spider</name>
    <name type="synonym">Epeira ventricosa</name>
    <dbReference type="NCBI Taxonomy" id="182803"/>
    <lineage>
        <taxon>Eukaryota</taxon>
        <taxon>Metazoa</taxon>
        <taxon>Ecdysozoa</taxon>
        <taxon>Arthropoda</taxon>
        <taxon>Chelicerata</taxon>
        <taxon>Arachnida</taxon>
        <taxon>Araneae</taxon>
        <taxon>Araneomorphae</taxon>
        <taxon>Entelegynae</taxon>
        <taxon>Araneoidea</taxon>
        <taxon>Araneidae</taxon>
        <taxon>Araneus</taxon>
    </lineage>
</organism>
<evidence type="ECO:0008006" key="3">
    <source>
        <dbReference type="Google" id="ProtNLM"/>
    </source>
</evidence>
<dbReference type="AlphaFoldDB" id="A0A4Y2RNF5"/>
<evidence type="ECO:0000313" key="1">
    <source>
        <dbReference type="EMBL" id="GBN77352.1"/>
    </source>
</evidence>
<name>A0A4Y2RNF5_ARAVE</name>
<dbReference type="InterPro" id="IPR032675">
    <property type="entry name" value="LRR_dom_sf"/>
</dbReference>
<dbReference type="Proteomes" id="UP000499080">
    <property type="component" value="Unassembled WGS sequence"/>
</dbReference>
<evidence type="ECO:0000313" key="2">
    <source>
        <dbReference type="Proteomes" id="UP000499080"/>
    </source>
</evidence>
<dbReference type="Gene3D" id="3.80.10.10">
    <property type="entry name" value="Ribonuclease Inhibitor"/>
    <property type="match status" value="1"/>
</dbReference>